<evidence type="ECO:0000256" key="1">
    <source>
        <dbReference type="SAM" id="Phobius"/>
    </source>
</evidence>
<reference evidence="2" key="1">
    <citation type="submission" date="2015-10" db="EMBL/GenBank/DDBJ databases">
        <authorList>
            <person name="Regsiter A."/>
            <person name="william w."/>
        </authorList>
    </citation>
    <scope>NUCLEOTIDE SEQUENCE</scope>
    <source>
        <strain evidence="2">Montdore</strain>
    </source>
</reference>
<evidence type="ECO:0000313" key="2">
    <source>
        <dbReference type="EMBL" id="CUS09300.1"/>
    </source>
</evidence>
<keyword evidence="1" id="KW-0472">Membrane</keyword>
<proteinExistence type="predicted"/>
<sequence>MKKIKTPAIYTYLVGIMHGNSNNGTTCYVAGVATAGIVSCFFFPFAVFFAPFPELGILGFRVALHIAHVSIIVPVPSRCLSCRCIPASFPHPLLMARIVCNDTALPPLLARRITGTSHPYRIVSKFPGARGGEG</sequence>
<dbReference type="Proteomes" id="UP001412239">
    <property type="component" value="Unassembled WGS sequence"/>
</dbReference>
<name>A0A292PS38_9PEZI</name>
<evidence type="ECO:0000313" key="3">
    <source>
        <dbReference type="Proteomes" id="UP001412239"/>
    </source>
</evidence>
<feature type="transmembrane region" description="Helical" evidence="1">
    <location>
        <begin position="27"/>
        <end position="49"/>
    </location>
</feature>
<keyword evidence="1" id="KW-1133">Transmembrane helix</keyword>
<protein>
    <submittedName>
        <fullName evidence="2">Uncharacterized protein</fullName>
    </submittedName>
</protein>
<dbReference type="EMBL" id="LN891088">
    <property type="protein sequence ID" value="CUS09300.1"/>
    <property type="molecule type" value="Genomic_DNA"/>
</dbReference>
<keyword evidence="1" id="KW-0812">Transmembrane</keyword>
<dbReference type="AlphaFoldDB" id="A0A292PS38"/>
<keyword evidence="3" id="KW-1185">Reference proteome</keyword>
<accession>A0A292PS38</accession>
<gene>
    <name evidence="2" type="ORF">GSTUAT00006611001</name>
</gene>
<organism evidence="2 3">
    <name type="scientific">Tuber aestivum</name>
    <name type="common">summer truffle</name>
    <dbReference type="NCBI Taxonomy" id="59557"/>
    <lineage>
        <taxon>Eukaryota</taxon>
        <taxon>Fungi</taxon>
        <taxon>Dikarya</taxon>
        <taxon>Ascomycota</taxon>
        <taxon>Pezizomycotina</taxon>
        <taxon>Pezizomycetes</taxon>
        <taxon>Pezizales</taxon>
        <taxon>Tuberaceae</taxon>
        <taxon>Tuber</taxon>
    </lineage>
</organism>